<keyword evidence="4" id="KW-0548">Nucleotidyltransferase</keyword>
<keyword evidence="2 7" id="KW-0328">Glycosyltransferase</keyword>
<dbReference type="PROSITE" id="PS51996">
    <property type="entry name" value="TR_MART"/>
    <property type="match status" value="1"/>
</dbReference>
<dbReference type="EC" id="2.4.2.31" evidence="7"/>
<dbReference type="PROSITE" id="PS50005">
    <property type="entry name" value="TPR"/>
    <property type="match status" value="1"/>
</dbReference>
<evidence type="ECO:0000256" key="2">
    <source>
        <dbReference type="ARBA" id="ARBA00022676"/>
    </source>
</evidence>
<sequence>MPADTTAGKREMLDKCYTYYRGNKKELQNIQEFERTYTSDDAIRWYTKDCFIYRLVNKALRTEDIDVLYTFRYFIIGLSACLGKYHQLWKQCQKIEILRLYRGIKQTNDETKRLKESIGSLISTNGFFSTTKSKSVAKIYAGIGYNDTKYESLLFEIDIDTQTHANCIFADISSYSHFADEQEVLFDLGTVFEIVSVDYNSTDKYWICRMMTTSRGMEIAEEYLTFRKSEMTGTNVDLVILFGHLLIMTTNRGIEIAEEYLTFRSSEMAGTNVDLVILFGNLLYDMEEYNRSQKYFENLLTNRGNDRSANNIGKAYYKKCDYDKAIHHFEKTMQVYAHAWPDYHQQGAIPLNHLVKFRGCTPFGIDKDFKCNYQTTNRNANQTC</sequence>
<evidence type="ECO:0000256" key="6">
    <source>
        <dbReference type="PROSITE-ProRule" id="PRU00339"/>
    </source>
</evidence>
<dbReference type="Gene3D" id="1.25.40.10">
    <property type="entry name" value="Tetratricopeptide repeat domain"/>
    <property type="match status" value="1"/>
</dbReference>
<evidence type="ECO:0000256" key="4">
    <source>
        <dbReference type="ARBA" id="ARBA00022695"/>
    </source>
</evidence>
<dbReference type="InterPro" id="IPR011990">
    <property type="entry name" value="TPR-like_helical_dom_sf"/>
</dbReference>
<evidence type="ECO:0000313" key="8">
    <source>
        <dbReference type="EMBL" id="CAF1418362.1"/>
    </source>
</evidence>
<keyword evidence="7" id="KW-0520">NAD</keyword>
<feature type="repeat" description="TPR" evidence="6">
    <location>
        <begin position="306"/>
        <end position="339"/>
    </location>
</feature>
<dbReference type="GO" id="GO:0106274">
    <property type="term" value="F:NAD+-protein-arginine ADP-ribosyltransferase activity"/>
    <property type="evidence" value="ECO:0007669"/>
    <property type="project" value="UniProtKB-EC"/>
</dbReference>
<evidence type="ECO:0000313" key="9">
    <source>
        <dbReference type="Proteomes" id="UP000663864"/>
    </source>
</evidence>
<dbReference type="Proteomes" id="UP000663864">
    <property type="component" value="Unassembled WGS sequence"/>
</dbReference>
<dbReference type="InterPro" id="IPR000768">
    <property type="entry name" value="ART"/>
</dbReference>
<accession>A0A815MBQ1</accession>
<dbReference type="GO" id="GO:0016779">
    <property type="term" value="F:nucleotidyltransferase activity"/>
    <property type="evidence" value="ECO:0007669"/>
    <property type="project" value="UniProtKB-KW"/>
</dbReference>
<comment type="catalytic activity">
    <reaction evidence="5 7">
        <text>L-arginyl-[protein] + NAD(+) = N(omega)-(ADP-D-ribosyl)-L-arginyl-[protein] + nicotinamide + H(+)</text>
        <dbReference type="Rhea" id="RHEA:19149"/>
        <dbReference type="Rhea" id="RHEA-COMP:10532"/>
        <dbReference type="Rhea" id="RHEA-COMP:15087"/>
        <dbReference type="ChEBI" id="CHEBI:15378"/>
        <dbReference type="ChEBI" id="CHEBI:17154"/>
        <dbReference type="ChEBI" id="CHEBI:29965"/>
        <dbReference type="ChEBI" id="CHEBI:57540"/>
        <dbReference type="ChEBI" id="CHEBI:142554"/>
        <dbReference type="EC" id="2.4.2.31"/>
    </reaction>
</comment>
<organism evidence="8 9">
    <name type="scientific">Rotaria sordida</name>
    <dbReference type="NCBI Taxonomy" id="392033"/>
    <lineage>
        <taxon>Eukaryota</taxon>
        <taxon>Metazoa</taxon>
        <taxon>Spiralia</taxon>
        <taxon>Gnathifera</taxon>
        <taxon>Rotifera</taxon>
        <taxon>Eurotatoria</taxon>
        <taxon>Bdelloidea</taxon>
        <taxon>Philodinida</taxon>
        <taxon>Philodinidae</taxon>
        <taxon>Rotaria</taxon>
    </lineage>
</organism>
<dbReference type="Gene3D" id="3.90.176.10">
    <property type="entry name" value="Toxin ADP-ribosyltransferase, Chain A, domain 1"/>
    <property type="match status" value="1"/>
</dbReference>
<dbReference type="SUPFAM" id="SSF56399">
    <property type="entry name" value="ADP-ribosylation"/>
    <property type="match status" value="1"/>
</dbReference>
<keyword evidence="6" id="KW-0802">TPR repeat</keyword>
<reference evidence="8" key="1">
    <citation type="submission" date="2021-02" db="EMBL/GenBank/DDBJ databases">
        <authorList>
            <person name="Nowell W R."/>
        </authorList>
    </citation>
    <scope>NUCLEOTIDE SEQUENCE</scope>
</reference>
<dbReference type="InterPro" id="IPR019734">
    <property type="entry name" value="TPR_rpt"/>
</dbReference>
<keyword evidence="7" id="KW-0521">NADP</keyword>
<comment type="caution">
    <text evidence="8">The sequence shown here is derived from an EMBL/GenBank/DDBJ whole genome shotgun (WGS) entry which is preliminary data.</text>
</comment>
<keyword evidence="3 7" id="KW-0808">Transferase</keyword>
<dbReference type="Pfam" id="PF01129">
    <property type="entry name" value="ART"/>
    <property type="match status" value="1"/>
</dbReference>
<evidence type="ECO:0000256" key="5">
    <source>
        <dbReference type="ARBA" id="ARBA00047597"/>
    </source>
</evidence>
<protein>
    <recommendedName>
        <fullName evidence="7">NAD(P)(+)--arginine ADP-ribosyltransferase</fullName>
        <ecNumber evidence="7">2.4.2.31</ecNumber>
    </recommendedName>
    <alternativeName>
        <fullName evidence="7">Mono(ADP-ribosyl)transferase</fullName>
    </alternativeName>
</protein>
<evidence type="ECO:0000256" key="1">
    <source>
        <dbReference type="ARBA" id="ARBA00009558"/>
    </source>
</evidence>
<evidence type="ECO:0000256" key="3">
    <source>
        <dbReference type="ARBA" id="ARBA00022679"/>
    </source>
</evidence>
<name>A0A815MBQ1_9BILA</name>
<comment type="similarity">
    <text evidence="1 7">Belongs to the Arg-specific ADP-ribosyltransferase family.</text>
</comment>
<dbReference type="EMBL" id="CAJNOT010004147">
    <property type="protein sequence ID" value="CAF1418362.1"/>
    <property type="molecule type" value="Genomic_DNA"/>
</dbReference>
<proteinExistence type="inferred from homology"/>
<gene>
    <name evidence="8" type="ORF">ZHD862_LOCUS33841</name>
</gene>
<dbReference type="AlphaFoldDB" id="A0A815MBQ1"/>
<evidence type="ECO:0000256" key="7">
    <source>
        <dbReference type="RuleBase" id="RU361228"/>
    </source>
</evidence>
<dbReference type="SUPFAM" id="SSF48452">
    <property type="entry name" value="TPR-like"/>
    <property type="match status" value="1"/>
</dbReference>